<dbReference type="EMBL" id="HAEJ01010201">
    <property type="protein sequence ID" value="SBS50658.1"/>
    <property type="molecule type" value="Transcribed_RNA"/>
</dbReference>
<reference evidence="2" key="1">
    <citation type="submission" date="2016-05" db="EMBL/GenBank/DDBJ databases">
        <authorList>
            <person name="Lavstsen T."/>
            <person name="Jespersen J.S."/>
        </authorList>
    </citation>
    <scope>NUCLEOTIDE SEQUENCE</scope>
    <source>
        <tissue evidence="2">Brain</tissue>
    </source>
</reference>
<feature type="non-terminal residue" evidence="2">
    <location>
        <position position="47"/>
    </location>
</feature>
<accession>A0A1A8UUB5</accession>
<keyword evidence="1" id="KW-0472">Membrane</keyword>
<keyword evidence="1" id="KW-1133">Transmembrane helix</keyword>
<evidence type="ECO:0000256" key="1">
    <source>
        <dbReference type="SAM" id="Phobius"/>
    </source>
</evidence>
<evidence type="ECO:0000313" key="2">
    <source>
        <dbReference type="EMBL" id="SBS50658.1"/>
    </source>
</evidence>
<dbReference type="AlphaFoldDB" id="A0A1A8UUB5"/>
<organism evidence="2">
    <name type="scientific">Nothobranchius furzeri</name>
    <name type="common">Turquoise killifish</name>
    <dbReference type="NCBI Taxonomy" id="105023"/>
    <lineage>
        <taxon>Eukaryota</taxon>
        <taxon>Metazoa</taxon>
        <taxon>Chordata</taxon>
        <taxon>Craniata</taxon>
        <taxon>Vertebrata</taxon>
        <taxon>Euteleostomi</taxon>
        <taxon>Actinopterygii</taxon>
        <taxon>Neopterygii</taxon>
        <taxon>Teleostei</taxon>
        <taxon>Neoteleostei</taxon>
        <taxon>Acanthomorphata</taxon>
        <taxon>Ovalentaria</taxon>
        <taxon>Atherinomorphae</taxon>
        <taxon>Cyprinodontiformes</taxon>
        <taxon>Nothobranchiidae</taxon>
        <taxon>Nothobranchius</taxon>
    </lineage>
</organism>
<name>A0A1A8UUB5_NOTFU</name>
<keyword evidence="1" id="KW-0812">Transmembrane</keyword>
<reference evidence="2" key="2">
    <citation type="submission" date="2016-06" db="EMBL/GenBank/DDBJ databases">
        <title>The genome of a short-lived fish provides insights into sex chromosome evolution and the genetic control of aging.</title>
        <authorList>
            <person name="Reichwald K."/>
            <person name="Felder M."/>
            <person name="Petzold A."/>
            <person name="Koch P."/>
            <person name="Groth M."/>
            <person name="Platzer M."/>
        </authorList>
    </citation>
    <scope>NUCLEOTIDE SEQUENCE</scope>
    <source>
        <tissue evidence="2">Brain</tissue>
    </source>
</reference>
<feature type="non-terminal residue" evidence="2">
    <location>
        <position position="1"/>
    </location>
</feature>
<feature type="transmembrane region" description="Helical" evidence="1">
    <location>
        <begin position="16"/>
        <end position="37"/>
    </location>
</feature>
<proteinExistence type="predicted"/>
<protein>
    <submittedName>
        <fullName evidence="2">TLC domain containing 2</fullName>
    </submittedName>
</protein>
<gene>
    <name evidence="2" type="primary">TLCD2</name>
</gene>
<sequence length="47" mass="5196">LSFHMLSSCNDKLKSVKAPCLVTICCIITAIVCFLKLHELICLSTNQ</sequence>